<organism evidence="9 10">
    <name type="scientific">Psychromonas marina</name>
    <dbReference type="NCBI Taxonomy" id="88364"/>
    <lineage>
        <taxon>Bacteria</taxon>
        <taxon>Pseudomonadati</taxon>
        <taxon>Pseudomonadota</taxon>
        <taxon>Gammaproteobacteria</taxon>
        <taxon>Alteromonadales</taxon>
        <taxon>Psychromonadaceae</taxon>
        <taxon>Psychromonas</taxon>
    </lineage>
</organism>
<protein>
    <submittedName>
        <fullName evidence="9">Pilus biosynthesis protein</fullName>
    </submittedName>
</protein>
<evidence type="ECO:0000256" key="1">
    <source>
        <dbReference type="ARBA" id="ARBA00004561"/>
    </source>
</evidence>
<name>A0ABQ6E5A3_9GAMM</name>
<gene>
    <name evidence="9" type="ORF">GCM10007916_36700</name>
</gene>
<evidence type="ECO:0000259" key="8">
    <source>
        <dbReference type="Pfam" id="PF05567"/>
    </source>
</evidence>
<evidence type="ECO:0000256" key="3">
    <source>
        <dbReference type="ARBA" id="ARBA00022558"/>
    </source>
</evidence>
<sequence length="1099" mass="119540">MNKLFTKTSVAMSVMMVTTVCFMLPTVKAGKLELPTAPLVTTKSVKPNMMLLLDSSSSMYSIVVEEKTTDSAYDSSKKYFTCPASRKLNSYQYSMRIKADGSIYLNESNGNTNSEKYYFGSHDGESCFEDDKSYKVRLYTDITSGGLKTTSSYGAAVYSGHYLNWYFSEGSFDEYRRAGTRSRMEMAQDAAIDLVAGLENIRVGLAIYDNSKDSDGTKEGAGAKILVNIGDIGEVDDSGDTAAQRNTIINKIKEIDAVGFTPLGESLMDMGHYFTINENGDHDLILHPESSPISKSSSQVFINGPAYQSISKPTKVIENWCQQSFVVAMTDGLPSYGRDINISSYLQNYASDDGTSEYADDVVKGMFDIDLRPDFSEAKNNVTTYMVGFSDPQVIGSQLIKNMANYGVGAATSEDNLLVASSGEELEEAFTRATDRIFAKVAAGSGVSFNSAQLSADSSIYAATFNSLKWSGSLQGFELSKDGSVSKHASWDAAKQLDDMDYTERKIFSYNSDTKKGIEFKSVDNISRQQKQDLEKGPKGNDETSINSLINYLRGDRDNEGESTSDYRGRDSALGDIVNSTLVYVGTPQLNWPNNNINNKFGSDKYDYVAFKNNLTANPRTPMLYVGANDGMLHGFNAKTGKEEFAYIPASIASAEDNAGLHYLAQSDYAHRFYVDATPTVSDVFINGEWRTILVGGLRAGGKGLFALDITNPNNFTSTAGNAQALALWEFSNTDDADFGYSYSPPTIAMMENGRWAVIIGNGYNSDNGTANLFILYIEEGSDGSWVLGDDYLNISTGVGSVLSPNGLATPRAVDINGDGVVDRIYAGDLQGNMWAFDVSSEEDSEWGVAYQYGSTPKPLFTAKDDQPITSAPIVAKSTGNTNDTGLLVFFGTGKYLEEEDKNTTQIMSYYGVLDSGNAGAKTVSDLTSRKVISSINGRAISGEEMNWNNSHGWYVDLTDNGTGVGERVTSNSLIRNGILLFGTIIPNIENNDDCVSNSESWLMGLDLSTGKAPRYALFNANSDGSLDDTNSIQDPNNSGNRITFSGMKLDGSMIAGDIALLSSTVYNNDVDGELNTIEINIETDGQEGRLSWEELIKK</sequence>
<dbReference type="SUPFAM" id="SSF50998">
    <property type="entry name" value="Quinoprotein alcohol dehydrogenase-like"/>
    <property type="match status" value="1"/>
</dbReference>
<dbReference type="InterPro" id="IPR008707">
    <property type="entry name" value="B-propeller_PilY1"/>
</dbReference>
<evidence type="ECO:0000256" key="7">
    <source>
        <dbReference type="SAM" id="SignalP"/>
    </source>
</evidence>
<keyword evidence="10" id="KW-1185">Reference proteome</keyword>
<dbReference type="Proteomes" id="UP001157353">
    <property type="component" value="Unassembled WGS sequence"/>
</dbReference>
<evidence type="ECO:0000313" key="9">
    <source>
        <dbReference type="EMBL" id="GLS92598.1"/>
    </source>
</evidence>
<feature type="chain" id="PRO_5047087092" evidence="7">
    <location>
        <begin position="24"/>
        <end position="1099"/>
    </location>
</feature>
<dbReference type="EMBL" id="BSPQ01000026">
    <property type="protein sequence ID" value="GLS92598.1"/>
    <property type="molecule type" value="Genomic_DNA"/>
</dbReference>
<feature type="signal peptide" evidence="7">
    <location>
        <begin position="1"/>
        <end position="23"/>
    </location>
</feature>
<keyword evidence="3" id="KW-1029">Fimbrium biogenesis</keyword>
<evidence type="ECO:0000256" key="4">
    <source>
        <dbReference type="ARBA" id="ARBA00022723"/>
    </source>
</evidence>
<keyword evidence="6" id="KW-0281">Fimbrium</keyword>
<reference evidence="10" key="1">
    <citation type="journal article" date="2019" name="Int. J. Syst. Evol. Microbiol.">
        <title>The Global Catalogue of Microorganisms (GCM) 10K type strain sequencing project: providing services to taxonomists for standard genome sequencing and annotation.</title>
        <authorList>
            <consortium name="The Broad Institute Genomics Platform"/>
            <consortium name="The Broad Institute Genome Sequencing Center for Infectious Disease"/>
            <person name="Wu L."/>
            <person name="Ma J."/>
        </authorList>
    </citation>
    <scope>NUCLEOTIDE SEQUENCE [LARGE SCALE GENOMIC DNA]</scope>
    <source>
        <strain evidence="10">NBRC 103166</strain>
    </source>
</reference>
<evidence type="ECO:0000256" key="5">
    <source>
        <dbReference type="ARBA" id="ARBA00022837"/>
    </source>
</evidence>
<accession>A0ABQ6E5A3</accession>
<comment type="similarity">
    <text evidence="2">Belongs to the PilY1 family.</text>
</comment>
<proteinExistence type="inferred from homology"/>
<evidence type="ECO:0000256" key="6">
    <source>
        <dbReference type="ARBA" id="ARBA00023263"/>
    </source>
</evidence>
<evidence type="ECO:0000313" key="10">
    <source>
        <dbReference type="Proteomes" id="UP001157353"/>
    </source>
</evidence>
<keyword evidence="4" id="KW-0479">Metal-binding</keyword>
<keyword evidence="5" id="KW-0106">Calcium</keyword>
<dbReference type="Gene3D" id="2.130.10.10">
    <property type="entry name" value="YVTN repeat-like/Quinoprotein amine dehydrogenase"/>
    <property type="match status" value="1"/>
</dbReference>
<dbReference type="InterPro" id="IPR011047">
    <property type="entry name" value="Quinoprotein_ADH-like_sf"/>
</dbReference>
<evidence type="ECO:0000256" key="2">
    <source>
        <dbReference type="ARBA" id="ARBA00008387"/>
    </source>
</evidence>
<dbReference type="InterPro" id="IPR015943">
    <property type="entry name" value="WD40/YVTN_repeat-like_dom_sf"/>
</dbReference>
<comment type="subcellular location">
    <subcellularLocation>
        <location evidence="1">Fimbrium</location>
    </subcellularLocation>
</comment>
<dbReference type="Gene3D" id="3.40.50.410">
    <property type="entry name" value="von Willebrand factor, type A domain"/>
    <property type="match status" value="1"/>
</dbReference>
<feature type="domain" description="PilY1 beta-propeller" evidence="8">
    <location>
        <begin position="574"/>
        <end position="925"/>
    </location>
</feature>
<dbReference type="RefSeq" id="WP_284205706.1">
    <property type="nucleotide sequence ID" value="NZ_BSPQ01000026.1"/>
</dbReference>
<dbReference type="Pfam" id="PF05567">
    <property type="entry name" value="T4P_PilY1"/>
    <property type="match status" value="1"/>
</dbReference>
<dbReference type="InterPro" id="IPR036465">
    <property type="entry name" value="vWFA_dom_sf"/>
</dbReference>
<comment type="caution">
    <text evidence="9">The sequence shown here is derived from an EMBL/GenBank/DDBJ whole genome shotgun (WGS) entry which is preliminary data.</text>
</comment>
<keyword evidence="7" id="KW-0732">Signal</keyword>